<dbReference type="InterPro" id="IPR052053">
    <property type="entry name" value="IM_YidH-like"/>
</dbReference>
<dbReference type="AlphaFoldDB" id="A0A6J6GPQ1"/>
<name>A0A6J6GPQ1_9ZZZZ</name>
<feature type="transmembrane region" description="Helical" evidence="6">
    <location>
        <begin position="98"/>
        <end position="117"/>
    </location>
</feature>
<gene>
    <name evidence="8" type="ORF">UFOPK1493_04470</name>
</gene>
<keyword evidence="3 6" id="KW-0812">Transmembrane</keyword>
<evidence type="ECO:0000313" key="8">
    <source>
        <dbReference type="EMBL" id="CAB4603166.1"/>
    </source>
</evidence>
<protein>
    <submittedName>
        <fullName evidence="8">Unannotated protein</fullName>
    </submittedName>
</protein>
<evidence type="ECO:0000256" key="5">
    <source>
        <dbReference type="ARBA" id="ARBA00023136"/>
    </source>
</evidence>
<evidence type="ECO:0000256" key="6">
    <source>
        <dbReference type="SAM" id="Phobius"/>
    </source>
</evidence>
<evidence type="ECO:0000256" key="4">
    <source>
        <dbReference type="ARBA" id="ARBA00022989"/>
    </source>
</evidence>
<dbReference type="EMBL" id="CAEZSR010000360">
    <property type="protein sequence ID" value="CAB4603166.1"/>
    <property type="molecule type" value="Genomic_DNA"/>
</dbReference>
<dbReference type="PANTHER" id="PTHR34187:SF2">
    <property type="entry name" value="DUF202 DOMAIN-CONTAINING PROTEIN"/>
    <property type="match status" value="1"/>
</dbReference>
<evidence type="ECO:0000256" key="1">
    <source>
        <dbReference type="ARBA" id="ARBA00004651"/>
    </source>
</evidence>
<keyword evidence="4 6" id="KW-1133">Transmembrane helix</keyword>
<keyword evidence="5 6" id="KW-0472">Membrane</keyword>
<dbReference type="InterPro" id="IPR003807">
    <property type="entry name" value="DUF202"/>
</dbReference>
<proteinExistence type="predicted"/>
<evidence type="ECO:0000256" key="3">
    <source>
        <dbReference type="ARBA" id="ARBA00022692"/>
    </source>
</evidence>
<feature type="domain" description="DUF202" evidence="7">
    <location>
        <begin position="16"/>
        <end position="83"/>
    </location>
</feature>
<dbReference type="PANTHER" id="PTHR34187">
    <property type="entry name" value="FGR18P"/>
    <property type="match status" value="1"/>
</dbReference>
<reference evidence="8" key="1">
    <citation type="submission" date="2020-05" db="EMBL/GenBank/DDBJ databases">
        <authorList>
            <person name="Chiriac C."/>
            <person name="Salcher M."/>
            <person name="Ghai R."/>
            <person name="Kavagutti S V."/>
        </authorList>
    </citation>
    <scope>NUCLEOTIDE SEQUENCE</scope>
</reference>
<sequence length="122" mass="13123">MARERLQDVGTDPDVRFSYANERTFLAWNRTALALVTAGLAVTQLLPPFDVPGGRRMIGLPLIALGTLVSIASLLQWRRNERAMRLGEPLPPSVLPRLVAIVVAVSSVIALVLAVTGDPEGV</sequence>
<comment type="subcellular location">
    <subcellularLocation>
        <location evidence="1">Cell membrane</location>
        <topology evidence="1">Multi-pass membrane protein</topology>
    </subcellularLocation>
</comment>
<dbReference type="Pfam" id="PF02656">
    <property type="entry name" value="DUF202"/>
    <property type="match status" value="1"/>
</dbReference>
<dbReference type="GO" id="GO:0005886">
    <property type="term" value="C:plasma membrane"/>
    <property type="evidence" value="ECO:0007669"/>
    <property type="project" value="UniProtKB-SubCell"/>
</dbReference>
<evidence type="ECO:0000256" key="2">
    <source>
        <dbReference type="ARBA" id="ARBA00022475"/>
    </source>
</evidence>
<feature type="transmembrane region" description="Helical" evidence="6">
    <location>
        <begin position="58"/>
        <end position="77"/>
    </location>
</feature>
<accession>A0A6J6GPQ1</accession>
<keyword evidence="2" id="KW-1003">Cell membrane</keyword>
<organism evidence="8">
    <name type="scientific">freshwater metagenome</name>
    <dbReference type="NCBI Taxonomy" id="449393"/>
    <lineage>
        <taxon>unclassified sequences</taxon>
        <taxon>metagenomes</taxon>
        <taxon>ecological metagenomes</taxon>
    </lineage>
</organism>
<feature type="transmembrane region" description="Helical" evidence="6">
    <location>
        <begin position="25"/>
        <end position="46"/>
    </location>
</feature>
<evidence type="ECO:0000259" key="7">
    <source>
        <dbReference type="Pfam" id="PF02656"/>
    </source>
</evidence>